<evidence type="ECO:0000313" key="1">
    <source>
        <dbReference type="EMBL" id="RBA29085.1"/>
    </source>
</evidence>
<accession>A0A365P3I7</accession>
<reference evidence="1 2" key="1">
    <citation type="submission" date="2018-06" db="EMBL/GenBank/DDBJ databases">
        <title>Flavobacterium tibetense sp. nov., isolated from a wetland YonghuCo on Tibetan Plateau.</title>
        <authorList>
            <person name="Xing P."/>
            <person name="Phurbu D."/>
            <person name="Lu H."/>
        </authorList>
    </citation>
    <scope>NUCLEOTIDE SEQUENCE [LARGE SCALE GENOMIC DNA]</scope>
    <source>
        <strain evidence="1 2">YH5</strain>
    </source>
</reference>
<dbReference type="AlphaFoldDB" id="A0A365P3I7"/>
<organism evidence="1 2">
    <name type="scientific">Flavobacterium tibetense</name>
    <dbReference type="NCBI Taxonomy" id="2233533"/>
    <lineage>
        <taxon>Bacteria</taxon>
        <taxon>Pseudomonadati</taxon>
        <taxon>Bacteroidota</taxon>
        <taxon>Flavobacteriia</taxon>
        <taxon>Flavobacteriales</taxon>
        <taxon>Flavobacteriaceae</taxon>
        <taxon>Flavobacterium</taxon>
    </lineage>
</organism>
<dbReference type="EMBL" id="QLST01000004">
    <property type="protein sequence ID" value="RBA29085.1"/>
    <property type="molecule type" value="Genomic_DNA"/>
</dbReference>
<comment type="caution">
    <text evidence="1">The sequence shown here is derived from an EMBL/GenBank/DDBJ whole genome shotgun (WGS) entry which is preliminary data.</text>
</comment>
<evidence type="ECO:0000313" key="2">
    <source>
        <dbReference type="Proteomes" id="UP000253319"/>
    </source>
</evidence>
<sequence length="113" mass="13421">MNWNQVVTLNWNWVVNITGICTQKENHQFIQLKSIKFKYRFDKLGCDGTCVIEFEFPDKKNMDISEFQFNISNLSIDKKDKELVTNSVISKKINTVLNKHKLEKYEVFKNQEV</sequence>
<keyword evidence="2" id="KW-1185">Reference proteome</keyword>
<proteinExistence type="predicted"/>
<dbReference type="Proteomes" id="UP000253319">
    <property type="component" value="Unassembled WGS sequence"/>
</dbReference>
<name>A0A365P3I7_9FLAO</name>
<protein>
    <submittedName>
        <fullName evidence="1">Uncharacterized protein</fullName>
    </submittedName>
</protein>
<gene>
    <name evidence="1" type="ORF">DPN68_04820</name>
</gene>